<comment type="caution">
    <text evidence="1">The sequence shown here is derived from an EMBL/GenBank/DDBJ whole genome shotgun (WGS) entry which is preliminary data.</text>
</comment>
<dbReference type="Pfam" id="PF12643">
    <property type="entry name" value="MazG-like"/>
    <property type="match status" value="1"/>
</dbReference>
<dbReference type="OrthoDB" id="3694202at2"/>
<dbReference type="InterPro" id="IPR025984">
    <property type="entry name" value="DCTPP"/>
</dbReference>
<sequence length="93" mass="10978">MKELQKRILQNKIDHGFNTSDIKFELLCLYGETNELFKAWLKDDEENIKEELADVAIFLLGISEMLEVDLEAEILKKMEINEKRVYKNDGEKQ</sequence>
<evidence type="ECO:0008006" key="3">
    <source>
        <dbReference type="Google" id="ProtNLM"/>
    </source>
</evidence>
<dbReference type="EMBL" id="MKIR01000001">
    <property type="protein sequence ID" value="OFI50473.1"/>
    <property type="molecule type" value="Genomic_DNA"/>
</dbReference>
<protein>
    <recommendedName>
        <fullName evidence="3">NTP pyrophosphohydrolase MazG putative catalytic core domain-containing protein</fullName>
    </recommendedName>
</protein>
<dbReference type="GO" id="GO:0047429">
    <property type="term" value="F:nucleoside triphosphate diphosphatase activity"/>
    <property type="evidence" value="ECO:0007669"/>
    <property type="project" value="InterPro"/>
</dbReference>
<dbReference type="SUPFAM" id="SSF101386">
    <property type="entry name" value="all-alpha NTP pyrophosphatases"/>
    <property type="match status" value="1"/>
</dbReference>
<gene>
    <name evidence="1" type="ORF">BG261_00925</name>
</gene>
<dbReference type="RefSeq" id="WP_070791295.1">
    <property type="nucleotide sequence ID" value="NZ_MKIR01000001.1"/>
</dbReference>
<dbReference type="Gene3D" id="1.10.287.1080">
    <property type="entry name" value="MazG-like"/>
    <property type="match status" value="1"/>
</dbReference>
<dbReference type="AlphaFoldDB" id="A0A1E8GS77"/>
<dbReference type="PANTHER" id="PTHR42702">
    <property type="entry name" value="NUCLEOTIDE PYROPHOSPHOHYDROLASE"/>
    <property type="match status" value="1"/>
</dbReference>
<dbReference type="PANTHER" id="PTHR42702:SF1">
    <property type="entry name" value="REGULATORY PROTEIN FOR BETA-LACTAMASE"/>
    <property type="match status" value="1"/>
</dbReference>
<organism evidence="1 2">
    <name type="scientific">Floricoccus tropicus</name>
    <dbReference type="NCBI Taxonomy" id="1859473"/>
    <lineage>
        <taxon>Bacteria</taxon>
        <taxon>Bacillati</taxon>
        <taxon>Bacillota</taxon>
        <taxon>Bacilli</taxon>
        <taxon>Lactobacillales</taxon>
        <taxon>Streptococcaceae</taxon>
        <taxon>Floricoccus</taxon>
    </lineage>
</organism>
<reference evidence="2" key="1">
    <citation type="submission" date="2016-09" db="EMBL/GenBank/DDBJ databases">
        <title>Draft genome sequence of a novel species of the family Streptococcaceae isolated from flowers.</title>
        <authorList>
            <person name="Chuah L.-O."/>
            <person name="Yap K.-P."/>
            <person name="Thong K.L."/>
            <person name="Liong M.T."/>
            <person name="Ahmad R."/>
            <person name="Rusul G."/>
        </authorList>
    </citation>
    <scope>NUCLEOTIDE SEQUENCE [LARGE SCALE GENOMIC DNA]</scope>
    <source>
        <strain evidence="2">DF1</strain>
    </source>
</reference>
<name>A0A1E8GS77_9LACT</name>
<evidence type="ECO:0000313" key="1">
    <source>
        <dbReference type="EMBL" id="OFI50473.1"/>
    </source>
</evidence>
<proteinExistence type="predicted"/>
<dbReference type="GO" id="GO:0009143">
    <property type="term" value="P:nucleoside triphosphate catabolic process"/>
    <property type="evidence" value="ECO:0007669"/>
    <property type="project" value="InterPro"/>
</dbReference>
<evidence type="ECO:0000313" key="2">
    <source>
        <dbReference type="Proteomes" id="UP000178622"/>
    </source>
</evidence>
<dbReference type="Proteomes" id="UP000178622">
    <property type="component" value="Unassembled WGS sequence"/>
</dbReference>
<keyword evidence="2" id="KW-1185">Reference proteome</keyword>
<dbReference type="STRING" id="1859473.BG261_00925"/>
<accession>A0A1E8GS77</accession>